<evidence type="ECO:0000256" key="3">
    <source>
        <dbReference type="SAM" id="Phobius"/>
    </source>
</evidence>
<dbReference type="GO" id="GO:0035251">
    <property type="term" value="F:UDP-glucosyltransferase activity"/>
    <property type="evidence" value="ECO:0007669"/>
    <property type="project" value="TreeGrafter"/>
</dbReference>
<evidence type="ECO:0000256" key="4">
    <source>
        <dbReference type="SAM" id="SignalP"/>
    </source>
</evidence>
<sequence length="634" mass="73188">MFHRHKSGIYLPLLALLAFSLVLIFVHIHAKEFDVKNLARTTTEQDCTRKQFVFIPTPDSSHVRDMSDVAKATSLILNAKCKGFNISQVKVLTVFIWKSVLEEIANNSMSEYFPHEQYFTPTLMYDIKDSKVKAKLKEMDGFRKSETSKMKRYVMGIDILSVAYSTIIQTIDNMFEQDSEMRSIKEERPEDILFVIDMTAHSAVDYVQREGFNFVIVNIMPSVIFNHHTPQYIGRFPFTTTSLAKLERIYREEGIFKYLLTRLYEEVYIQGQIILQGIKSIQELNSDRRANNMTEKNEILFTTSEKTFIHFTAPGVLDYSYAISHNNRFVGYKAKSKKDHKLVGKPKLFDNLGESNFTMFNEKNDNLMDDEMVAWLDDQLERKFSIVYVAFGTKLEISHEHITTILNFIVKSDENIRVICVHEGHAKLNLSESVSSKILFQTWVNQELILSHSATSVFVTHAGAHSLFEAVDNQVPILTFPIFADQFSNSVRSEDLGFGFDISEDIYNRDEKSFVKSMKTVLRDRMEIKKRMREIMRINQNAAKLSISTIQSFGESFKNVTEIVSNNVLTAGEIIIDVAFDHLDEHLRDVSTKLSWYIQLNIPLIFVSSIALSLLFLTFRCCFGRIKIENMKKK</sequence>
<dbReference type="PROSITE" id="PS00375">
    <property type="entry name" value="UDPGT"/>
    <property type="match status" value="1"/>
</dbReference>
<name>D2VZU1_NAEGR</name>
<dbReference type="InParanoid" id="D2VZU1"/>
<dbReference type="RefSeq" id="XP_002670373.1">
    <property type="nucleotide sequence ID" value="XM_002670327.1"/>
</dbReference>
<accession>D2VZU1</accession>
<keyword evidence="2 5" id="KW-0808">Transferase</keyword>
<organism evidence="6">
    <name type="scientific">Naegleria gruberi</name>
    <name type="common">Amoeba</name>
    <dbReference type="NCBI Taxonomy" id="5762"/>
    <lineage>
        <taxon>Eukaryota</taxon>
        <taxon>Discoba</taxon>
        <taxon>Heterolobosea</taxon>
        <taxon>Tetramitia</taxon>
        <taxon>Eutetramitia</taxon>
        <taxon>Vahlkampfiidae</taxon>
        <taxon>Naegleria</taxon>
    </lineage>
</organism>
<keyword evidence="3" id="KW-0472">Membrane</keyword>
<evidence type="ECO:0000256" key="2">
    <source>
        <dbReference type="ARBA" id="ARBA00022679"/>
    </source>
</evidence>
<reference evidence="5 6" key="1">
    <citation type="journal article" date="2010" name="Cell">
        <title>The genome of Naegleria gruberi illuminates early eukaryotic versatility.</title>
        <authorList>
            <person name="Fritz-Laylin L.K."/>
            <person name="Prochnik S.E."/>
            <person name="Ginger M.L."/>
            <person name="Dacks J.B."/>
            <person name="Carpenter M.L."/>
            <person name="Field M.C."/>
            <person name="Kuo A."/>
            <person name="Paredez A."/>
            <person name="Chapman J."/>
            <person name="Pham J."/>
            <person name="Shu S."/>
            <person name="Neupane R."/>
            <person name="Cipriano M."/>
            <person name="Mancuso J."/>
            <person name="Tu H."/>
            <person name="Salamov A."/>
            <person name="Lindquist E."/>
            <person name="Shapiro H."/>
            <person name="Lucas S."/>
            <person name="Grigoriev I.V."/>
            <person name="Cande W.Z."/>
            <person name="Fulton C."/>
            <person name="Rokhsar D.S."/>
            <person name="Dawson S.C."/>
        </authorList>
    </citation>
    <scope>NUCLEOTIDE SEQUENCE [LARGE SCALE GENOMIC DNA]</scope>
    <source>
        <strain evidence="5 6">NEG-M</strain>
    </source>
</reference>
<comment type="similarity">
    <text evidence="1">Belongs to the UDP-glycosyltransferase family.</text>
</comment>
<feature type="chain" id="PRO_5003038912" evidence="4">
    <location>
        <begin position="31"/>
        <end position="634"/>
    </location>
</feature>
<protein>
    <submittedName>
        <fullName evidence="5">UDP-glucose:solanidine glucosyltransferase</fullName>
    </submittedName>
</protein>
<dbReference type="GeneID" id="8857581"/>
<keyword evidence="3" id="KW-1133">Transmembrane helix</keyword>
<keyword evidence="6" id="KW-1185">Reference proteome</keyword>
<evidence type="ECO:0000313" key="6">
    <source>
        <dbReference type="Proteomes" id="UP000006671"/>
    </source>
</evidence>
<dbReference type="Gene3D" id="3.40.50.2000">
    <property type="entry name" value="Glycogen Phosphorylase B"/>
    <property type="match status" value="1"/>
</dbReference>
<dbReference type="Proteomes" id="UP000006671">
    <property type="component" value="Unassembled WGS sequence"/>
</dbReference>
<dbReference type="AlphaFoldDB" id="D2VZU1"/>
<dbReference type="PANTHER" id="PTHR48047">
    <property type="entry name" value="GLYCOSYLTRANSFERASE"/>
    <property type="match status" value="1"/>
</dbReference>
<gene>
    <name evidence="5" type="ORF">NAEGRDRAFT_81869</name>
</gene>
<dbReference type="SUPFAM" id="SSF53756">
    <property type="entry name" value="UDP-Glycosyltransferase/glycogen phosphorylase"/>
    <property type="match status" value="1"/>
</dbReference>
<dbReference type="PANTHER" id="PTHR48047:SF107">
    <property type="entry name" value="UDP-GLYCOSYLTRANSFERASE 92A1-LIKE"/>
    <property type="match status" value="1"/>
</dbReference>
<dbReference type="InterPro" id="IPR002213">
    <property type="entry name" value="UDP_glucos_trans"/>
</dbReference>
<evidence type="ECO:0000313" key="5">
    <source>
        <dbReference type="EMBL" id="EFC37629.1"/>
    </source>
</evidence>
<dbReference type="Pfam" id="PF00201">
    <property type="entry name" value="UDPGT"/>
    <property type="match status" value="1"/>
</dbReference>
<dbReference type="EMBL" id="GG738916">
    <property type="protein sequence ID" value="EFC37629.1"/>
    <property type="molecule type" value="Genomic_DNA"/>
</dbReference>
<feature type="transmembrane region" description="Helical" evidence="3">
    <location>
        <begin position="596"/>
        <end position="623"/>
    </location>
</feature>
<dbReference type="eggNOG" id="KOG1192">
    <property type="taxonomic scope" value="Eukaryota"/>
</dbReference>
<dbReference type="VEuPathDB" id="AmoebaDB:NAEGRDRAFT_81869"/>
<dbReference type="CDD" id="cd03784">
    <property type="entry name" value="GT1_Gtf-like"/>
    <property type="match status" value="1"/>
</dbReference>
<proteinExistence type="inferred from homology"/>
<dbReference type="OrthoDB" id="1927969at2759"/>
<dbReference type="KEGG" id="ngr:NAEGRDRAFT_81869"/>
<evidence type="ECO:0000256" key="1">
    <source>
        <dbReference type="ARBA" id="ARBA00009995"/>
    </source>
</evidence>
<keyword evidence="3" id="KW-0812">Transmembrane</keyword>
<keyword evidence="4" id="KW-0732">Signal</keyword>
<dbReference type="InterPro" id="IPR035595">
    <property type="entry name" value="UDP_glycos_trans_CS"/>
</dbReference>
<feature type="signal peptide" evidence="4">
    <location>
        <begin position="1"/>
        <end position="30"/>
    </location>
</feature>